<organism evidence="3 4">
    <name type="scientific">Streptomyces fuscus</name>
    <dbReference type="NCBI Taxonomy" id="3048495"/>
    <lineage>
        <taxon>Bacteria</taxon>
        <taxon>Bacillati</taxon>
        <taxon>Actinomycetota</taxon>
        <taxon>Actinomycetes</taxon>
        <taxon>Kitasatosporales</taxon>
        <taxon>Streptomycetaceae</taxon>
        <taxon>Streptomyces</taxon>
    </lineage>
</organism>
<reference evidence="3 4" key="1">
    <citation type="submission" date="2023-05" db="EMBL/GenBank/DDBJ databases">
        <title>Streptomyces fuscus sp. nov., a brown-black pigment producing actinomyces isolated from dry sand of Sea duck farm.</title>
        <authorList>
            <person name="Xie J."/>
            <person name="Shen N."/>
        </authorList>
    </citation>
    <scope>NUCLEOTIDE SEQUENCE [LARGE SCALE GENOMIC DNA]</scope>
    <source>
        <strain evidence="3 4">GXMU-J15</strain>
    </source>
</reference>
<name>A0ABT7J945_9ACTN</name>
<keyword evidence="2" id="KW-0732">Signal</keyword>
<keyword evidence="4" id="KW-1185">Reference proteome</keyword>
<sequence length="418" mass="44330">MRTMRGVAVAVLAGALVAGSTTLAGAAPRPGPERITLRSTGEQIERGSGGPRLSADGRYTAFVTSDADVVPGDTNGNSDVFVRDRRTGAVERVNVASDGTQAEGGRGSHGVRISADGRYVAFMSDATNLVHWPEPPSGGVEDVYVHDRRTGRTERVSAGVGGGTALTFDTFDMSADGRFVAFGARRMESGQNNQTLAYVVDRRTGAVERVSDRIPGDWYVPYVALSADGSRLAYVQRHPRGGRHELWHADLRTGEQKLVNQVGGEPTDGSPGYPTLSADGRYVAYSSFAEEVVPEAPDHTWETYLYDSRTGGTRWITHEGRGGVGAGLLSPDGRLIAYSVETEAGDEAVAENVHVQDLRTGRTKLVTRTLAGGPQTEGSAVPSAFARGSGLLAVYSYAPDLVPGDTNGVGDGFLFRLR</sequence>
<proteinExistence type="inferred from homology"/>
<dbReference type="EMBL" id="JASJUS010000047">
    <property type="protein sequence ID" value="MDL2081405.1"/>
    <property type="molecule type" value="Genomic_DNA"/>
</dbReference>
<evidence type="ECO:0000256" key="2">
    <source>
        <dbReference type="SAM" id="SignalP"/>
    </source>
</evidence>
<dbReference type="SUPFAM" id="SSF82171">
    <property type="entry name" value="DPP6 N-terminal domain-like"/>
    <property type="match status" value="1"/>
</dbReference>
<dbReference type="Gene3D" id="2.120.10.30">
    <property type="entry name" value="TolB, C-terminal domain"/>
    <property type="match status" value="2"/>
</dbReference>
<feature type="signal peptide" evidence="2">
    <location>
        <begin position="1"/>
        <end position="26"/>
    </location>
</feature>
<evidence type="ECO:0000313" key="4">
    <source>
        <dbReference type="Proteomes" id="UP001241926"/>
    </source>
</evidence>
<protein>
    <submittedName>
        <fullName evidence="3">PD40 domain-containing protein</fullName>
    </submittedName>
</protein>
<evidence type="ECO:0000313" key="3">
    <source>
        <dbReference type="EMBL" id="MDL2081405.1"/>
    </source>
</evidence>
<dbReference type="RefSeq" id="WP_141689573.1">
    <property type="nucleotide sequence ID" value="NZ_JASJUS010000047.1"/>
</dbReference>
<evidence type="ECO:0000256" key="1">
    <source>
        <dbReference type="ARBA" id="ARBA00009820"/>
    </source>
</evidence>
<dbReference type="InterPro" id="IPR011042">
    <property type="entry name" value="6-blade_b-propeller_TolB-like"/>
</dbReference>
<dbReference type="InterPro" id="IPR011659">
    <property type="entry name" value="WD40"/>
</dbReference>
<gene>
    <name evidence="3" type="ORF">QNN03_33740</name>
</gene>
<dbReference type="PANTHER" id="PTHR36842">
    <property type="entry name" value="PROTEIN TOLB HOMOLOG"/>
    <property type="match status" value="1"/>
</dbReference>
<dbReference type="Pfam" id="PF07676">
    <property type="entry name" value="PD40"/>
    <property type="match status" value="1"/>
</dbReference>
<accession>A0ABT7J945</accession>
<feature type="chain" id="PRO_5046981249" evidence="2">
    <location>
        <begin position="27"/>
        <end position="418"/>
    </location>
</feature>
<dbReference type="Proteomes" id="UP001241926">
    <property type="component" value="Unassembled WGS sequence"/>
</dbReference>
<comment type="similarity">
    <text evidence="1">Belongs to the TolB family.</text>
</comment>
<comment type="caution">
    <text evidence="3">The sequence shown here is derived from an EMBL/GenBank/DDBJ whole genome shotgun (WGS) entry which is preliminary data.</text>
</comment>